<feature type="domain" description="Lysidine-tRNA(Ile) synthetase C-terminal" evidence="9">
    <location>
        <begin position="406"/>
        <end position="478"/>
    </location>
</feature>
<dbReference type="SMART" id="SM00977">
    <property type="entry name" value="TilS_C"/>
    <property type="match status" value="1"/>
</dbReference>
<dbReference type="InterPro" id="IPR011063">
    <property type="entry name" value="TilS/TtcA_N"/>
</dbReference>
<evidence type="ECO:0000256" key="5">
    <source>
        <dbReference type="ARBA" id="ARBA00022741"/>
    </source>
</evidence>
<dbReference type="GO" id="GO:0032267">
    <property type="term" value="F:tRNA(Ile)-lysidine synthase activity"/>
    <property type="evidence" value="ECO:0007669"/>
    <property type="project" value="UniProtKB-EC"/>
</dbReference>
<evidence type="ECO:0000256" key="7">
    <source>
        <dbReference type="ARBA" id="ARBA00048539"/>
    </source>
</evidence>
<organism evidence="10 11">
    <name type="scientific">Faecalibacterium butyricigenerans</name>
    <dbReference type="NCBI Taxonomy" id="1851427"/>
    <lineage>
        <taxon>Bacteria</taxon>
        <taxon>Bacillati</taxon>
        <taxon>Bacillota</taxon>
        <taxon>Clostridia</taxon>
        <taxon>Eubacteriales</taxon>
        <taxon>Oscillospiraceae</taxon>
        <taxon>Faecalibacterium</taxon>
    </lineage>
</organism>
<comment type="caution">
    <text evidence="10">The sequence shown here is derived from an EMBL/GenBank/DDBJ whole genome shotgun (WGS) entry which is preliminary data.</text>
</comment>
<evidence type="ECO:0000256" key="8">
    <source>
        <dbReference type="HAMAP-Rule" id="MF_01161"/>
    </source>
</evidence>
<keyword evidence="5 8" id="KW-0547">Nucleotide-binding</keyword>
<comment type="similarity">
    <text evidence="8">Belongs to the tRNA(Ile)-lysidine synthase family.</text>
</comment>
<dbReference type="PANTHER" id="PTHR43033">
    <property type="entry name" value="TRNA(ILE)-LYSIDINE SYNTHASE-RELATED"/>
    <property type="match status" value="1"/>
</dbReference>
<comment type="catalytic activity">
    <reaction evidence="7 8">
        <text>cytidine(34) in tRNA(Ile2) + L-lysine + ATP = lysidine(34) in tRNA(Ile2) + AMP + diphosphate + H(+)</text>
        <dbReference type="Rhea" id="RHEA:43744"/>
        <dbReference type="Rhea" id="RHEA-COMP:10625"/>
        <dbReference type="Rhea" id="RHEA-COMP:10670"/>
        <dbReference type="ChEBI" id="CHEBI:15378"/>
        <dbReference type="ChEBI" id="CHEBI:30616"/>
        <dbReference type="ChEBI" id="CHEBI:32551"/>
        <dbReference type="ChEBI" id="CHEBI:33019"/>
        <dbReference type="ChEBI" id="CHEBI:82748"/>
        <dbReference type="ChEBI" id="CHEBI:83665"/>
        <dbReference type="ChEBI" id="CHEBI:456215"/>
        <dbReference type="EC" id="6.3.4.19"/>
    </reaction>
</comment>
<feature type="binding site" evidence="8">
    <location>
        <begin position="31"/>
        <end position="36"/>
    </location>
    <ligand>
        <name>ATP</name>
        <dbReference type="ChEBI" id="CHEBI:30616"/>
    </ligand>
</feature>
<comment type="subcellular location">
    <subcellularLocation>
        <location evidence="1 8">Cytoplasm</location>
    </subcellularLocation>
</comment>
<dbReference type="Proteomes" id="UP001430637">
    <property type="component" value="Unassembled WGS sequence"/>
</dbReference>
<evidence type="ECO:0000313" key="10">
    <source>
        <dbReference type="EMBL" id="MCC2199972.1"/>
    </source>
</evidence>
<dbReference type="RefSeq" id="WP_227621439.1">
    <property type="nucleotide sequence ID" value="NZ_JAJEQL010000025.1"/>
</dbReference>
<comment type="function">
    <text evidence="8">Ligates lysine onto the cytidine present at position 34 of the AUA codon-specific tRNA(Ile) that contains the anticodon CAU, in an ATP-dependent manner. Cytidine is converted to lysidine, thus changing the amino acid specificity of the tRNA from methionine to isoleucine.</text>
</comment>
<dbReference type="InterPro" id="IPR012795">
    <property type="entry name" value="tRNA_Ile_lys_synt_N"/>
</dbReference>
<evidence type="ECO:0000256" key="3">
    <source>
        <dbReference type="ARBA" id="ARBA00022598"/>
    </source>
</evidence>
<evidence type="ECO:0000259" key="9">
    <source>
        <dbReference type="SMART" id="SM00977"/>
    </source>
</evidence>
<keyword evidence="2 8" id="KW-0963">Cytoplasm</keyword>
<dbReference type="SUPFAM" id="SSF52402">
    <property type="entry name" value="Adenine nucleotide alpha hydrolases-like"/>
    <property type="match status" value="1"/>
</dbReference>
<dbReference type="NCBIfam" id="TIGR02432">
    <property type="entry name" value="lysidine_TilS_N"/>
    <property type="match status" value="1"/>
</dbReference>
<keyword evidence="6 8" id="KW-0067">ATP-binding</keyword>
<dbReference type="Pfam" id="PF11734">
    <property type="entry name" value="TilS_C"/>
    <property type="match status" value="1"/>
</dbReference>
<dbReference type="Pfam" id="PF01171">
    <property type="entry name" value="ATP_bind_3"/>
    <property type="match status" value="1"/>
</dbReference>
<dbReference type="InterPro" id="IPR014729">
    <property type="entry name" value="Rossmann-like_a/b/a_fold"/>
</dbReference>
<keyword evidence="11" id="KW-1185">Reference proteome</keyword>
<proteinExistence type="inferred from homology"/>
<evidence type="ECO:0000256" key="6">
    <source>
        <dbReference type="ARBA" id="ARBA00022840"/>
    </source>
</evidence>
<protein>
    <recommendedName>
        <fullName evidence="8">tRNA(Ile)-lysidine synthase</fullName>
        <ecNumber evidence="8">6.3.4.19</ecNumber>
    </recommendedName>
    <alternativeName>
        <fullName evidence="8">tRNA(Ile)-2-lysyl-cytidine synthase</fullName>
    </alternativeName>
    <alternativeName>
        <fullName evidence="8">tRNA(Ile)-lysidine synthetase</fullName>
    </alternativeName>
</protein>
<dbReference type="EMBL" id="JAJEQL010000025">
    <property type="protein sequence ID" value="MCC2199972.1"/>
    <property type="molecule type" value="Genomic_DNA"/>
</dbReference>
<name>A0ABS8F9Q8_9FIRM</name>
<dbReference type="EC" id="6.3.4.19" evidence="8"/>
<comment type="domain">
    <text evidence="8">The N-terminal region contains the highly conserved SGGXDS motif, predicted to be a P-loop motif involved in ATP binding.</text>
</comment>
<dbReference type="InterPro" id="IPR012796">
    <property type="entry name" value="Lysidine-tRNA-synth_C"/>
</dbReference>
<dbReference type="NCBIfam" id="TIGR02433">
    <property type="entry name" value="lysidine_TilS_C"/>
    <property type="match status" value="1"/>
</dbReference>
<dbReference type="PANTHER" id="PTHR43033:SF1">
    <property type="entry name" value="TRNA(ILE)-LYSIDINE SYNTHASE-RELATED"/>
    <property type="match status" value="1"/>
</dbReference>
<keyword evidence="4 8" id="KW-0819">tRNA processing</keyword>
<evidence type="ECO:0000256" key="2">
    <source>
        <dbReference type="ARBA" id="ARBA00022490"/>
    </source>
</evidence>
<keyword evidence="3 8" id="KW-0436">Ligase</keyword>
<sequence>MTCEEILQTVRGFCAREGLLEGRRQIALAVSGGADSMALLCLMRPLAEENGITLTVCHVNHGLRGETADRDEAFVREACARLGLPLRVFHAAELEAEVGRPQTGEDWARRLRYACFGRLLAEGIDAVATAHTGSDQAETLLFRLARGTGLHGAAGIRPSRPGYLRPLLCLTRADTEAVCRACGETWVTDETNEADDYARNRLRHGALPALCAANRAAERNLARFCEKAARADEYFARQAESLLASARVTDPKCLPGGARCALRTGQPVWRLTALRQADPLILDTALHRLVEPVRDAEEKYIRLLAALVERGSGAVQLTDNVRFCGREGLLWREGSDNNIRPQGEKADVPERAVSLPEGGDYPLPGGGTLQIRVVSACFEEKTQVVHKKDLKNQADYAKINLICPALRLRCRQPGDRFRPAGRGTDRELRKWMNEAGVPPRERDTLPLLAAGKQVLWVCGEGFADGLAPGPDTEQLLQVKLENWEESNHDHA</sequence>
<gene>
    <name evidence="8 10" type="primary">tilS</name>
    <name evidence="10" type="ORF">LKD23_09445</name>
</gene>
<dbReference type="Gene3D" id="3.40.50.620">
    <property type="entry name" value="HUPs"/>
    <property type="match status" value="1"/>
</dbReference>
<dbReference type="InterPro" id="IPR012094">
    <property type="entry name" value="tRNA_Ile_lys_synt"/>
</dbReference>
<evidence type="ECO:0000313" key="11">
    <source>
        <dbReference type="Proteomes" id="UP001430637"/>
    </source>
</evidence>
<dbReference type="SUPFAM" id="SSF56037">
    <property type="entry name" value="PheT/TilS domain"/>
    <property type="match status" value="1"/>
</dbReference>
<dbReference type="CDD" id="cd01992">
    <property type="entry name" value="TilS_N"/>
    <property type="match status" value="1"/>
</dbReference>
<evidence type="ECO:0000256" key="4">
    <source>
        <dbReference type="ARBA" id="ARBA00022694"/>
    </source>
</evidence>
<accession>A0ABS8F9Q8</accession>
<reference evidence="10" key="1">
    <citation type="submission" date="2021-10" db="EMBL/GenBank/DDBJ databases">
        <title>Anaerobic single-cell dispensing facilitates the cultivation of human gut bacteria.</title>
        <authorList>
            <person name="Afrizal A."/>
        </authorList>
    </citation>
    <scope>NUCLEOTIDE SEQUENCE</scope>
    <source>
        <strain evidence="10">CLA-AA-H233</strain>
    </source>
</reference>
<dbReference type="HAMAP" id="MF_01161">
    <property type="entry name" value="tRNA_Ile_lys_synt"/>
    <property type="match status" value="1"/>
</dbReference>
<evidence type="ECO:0000256" key="1">
    <source>
        <dbReference type="ARBA" id="ARBA00004496"/>
    </source>
</evidence>